<name>A0A4Y2GML6_ARAVE</name>
<feature type="region of interest" description="Disordered" evidence="1">
    <location>
        <begin position="16"/>
        <end position="42"/>
    </location>
</feature>
<dbReference type="AlphaFoldDB" id="A0A4Y2GML6"/>
<evidence type="ECO:0000313" key="2">
    <source>
        <dbReference type="EMBL" id="GBM54571.1"/>
    </source>
</evidence>
<gene>
    <name evidence="2" type="ORF">AVEN_157073_1</name>
</gene>
<evidence type="ECO:0000313" key="3">
    <source>
        <dbReference type="Proteomes" id="UP000499080"/>
    </source>
</evidence>
<protein>
    <submittedName>
        <fullName evidence="2">Uncharacterized protein</fullName>
    </submittedName>
</protein>
<comment type="caution">
    <text evidence="2">The sequence shown here is derived from an EMBL/GenBank/DDBJ whole genome shotgun (WGS) entry which is preliminary data.</text>
</comment>
<accession>A0A4Y2GML6</accession>
<keyword evidence="3" id="KW-1185">Reference proteome</keyword>
<organism evidence="2 3">
    <name type="scientific">Araneus ventricosus</name>
    <name type="common">Orbweaver spider</name>
    <name type="synonym">Epeira ventricosa</name>
    <dbReference type="NCBI Taxonomy" id="182803"/>
    <lineage>
        <taxon>Eukaryota</taxon>
        <taxon>Metazoa</taxon>
        <taxon>Ecdysozoa</taxon>
        <taxon>Arthropoda</taxon>
        <taxon>Chelicerata</taxon>
        <taxon>Arachnida</taxon>
        <taxon>Araneae</taxon>
        <taxon>Araneomorphae</taxon>
        <taxon>Entelegynae</taxon>
        <taxon>Araneoidea</taxon>
        <taxon>Araneidae</taxon>
        <taxon>Araneus</taxon>
    </lineage>
</organism>
<reference evidence="2 3" key="1">
    <citation type="journal article" date="2019" name="Sci. Rep.">
        <title>Orb-weaving spider Araneus ventricosus genome elucidates the spidroin gene catalogue.</title>
        <authorList>
            <person name="Kono N."/>
            <person name="Nakamura H."/>
            <person name="Ohtoshi R."/>
            <person name="Moran D.A.P."/>
            <person name="Shinohara A."/>
            <person name="Yoshida Y."/>
            <person name="Fujiwara M."/>
            <person name="Mori M."/>
            <person name="Tomita M."/>
            <person name="Arakawa K."/>
        </authorList>
    </citation>
    <scope>NUCLEOTIDE SEQUENCE [LARGE SCALE GENOMIC DNA]</scope>
</reference>
<dbReference type="Proteomes" id="UP000499080">
    <property type="component" value="Unassembled WGS sequence"/>
</dbReference>
<proteinExistence type="predicted"/>
<evidence type="ECO:0000256" key="1">
    <source>
        <dbReference type="SAM" id="MobiDB-lite"/>
    </source>
</evidence>
<sequence length="95" mass="10882">MRKEWLTPQRIDHICKSLSHSPPLDEVQESAPHRKSRTSAGFSKRFPLSSSIHESRTIGLRFMVKDAVTLDARGKKSDFVLMLYLGIMEWPSRLG</sequence>
<dbReference type="EMBL" id="BGPR01001465">
    <property type="protein sequence ID" value="GBM54571.1"/>
    <property type="molecule type" value="Genomic_DNA"/>
</dbReference>